<dbReference type="AlphaFoldDB" id="A0A318E8R7"/>
<dbReference type="Pfam" id="PF22613">
    <property type="entry name" value="Transketolase_C_1"/>
    <property type="match status" value="1"/>
</dbReference>
<dbReference type="PANTHER" id="PTHR43522">
    <property type="entry name" value="TRANSKETOLASE"/>
    <property type="match status" value="1"/>
</dbReference>
<dbReference type="Pfam" id="PF00456">
    <property type="entry name" value="Transketolase_N"/>
    <property type="match status" value="1"/>
</dbReference>
<feature type="active site" description="Proton donor" evidence="13">
    <location>
        <position position="417"/>
    </location>
</feature>
<evidence type="ECO:0000256" key="10">
    <source>
        <dbReference type="ARBA" id="ARBA00023052"/>
    </source>
</evidence>
<dbReference type="InterPro" id="IPR029061">
    <property type="entry name" value="THDP-binding"/>
</dbReference>
<dbReference type="PROSITE" id="PS00802">
    <property type="entry name" value="TRANSKETOLASE_2"/>
    <property type="match status" value="1"/>
</dbReference>
<feature type="site" description="Important for catalytic activity" evidence="17">
    <location>
        <position position="37"/>
    </location>
</feature>
<evidence type="ECO:0000256" key="3">
    <source>
        <dbReference type="ARBA" id="ARBA00007131"/>
    </source>
</evidence>
<dbReference type="CDD" id="cd07033">
    <property type="entry name" value="TPP_PYR_DXS_TK_like"/>
    <property type="match status" value="1"/>
</dbReference>
<dbReference type="Gene3D" id="3.40.50.920">
    <property type="match status" value="1"/>
</dbReference>
<dbReference type="InterPro" id="IPR049557">
    <property type="entry name" value="Transketolase_CS"/>
</dbReference>
<dbReference type="Pfam" id="PF02779">
    <property type="entry name" value="Transket_pyr"/>
    <property type="match status" value="1"/>
</dbReference>
<dbReference type="Proteomes" id="UP000248330">
    <property type="component" value="Unassembled WGS sequence"/>
</dbReference>
<comment type="cofactor">
    <cofactor evidence="2">
        <name>Co(2+)</name>
        <dbReference type="ChEBI" id="CHEBI:48828"/>
    </cofactor>
</comment>
<dbReference type="InterPro" id="IPR005474">
    <property type="entry name" value="Transketolase_N"/>
</dbReference>
<dbReference type="InterPro" id="IPR055152">
    <property type="entry name" value="Transketolase-like_C_2"/>
</dbReference>
<feature type="binding site" evidence="16">
    <location>
        <position position="196"/>
    </location>
    <ligand>
        <name>Mg(2+)</name>
        <dbReference type="ChEBI" id="CHEBI:18420"/>
    </ligand>
</feature>
<feature type="binding site" evidence="14">
    <location>
        <position position="479"/>
    </location>
    <ligand>
        <name>substrate</name>
    </ligand>
</feature>
<evidence type="ECO:0000256" key="1">
    <source>
        <dbReference type="ARBA" id="ARBA00001913"/>
    </source>
</evidence>
<dbReference type="PANTHER" id="PTHR43522:SF2">
    <property type="entry name" value="TRANSKETOLASE 1-RELATED"/>
    <property type="match status" value="1"/>
</dbReference>
<feature type="binding site" evidence="15">
    <location>
        <position position="443"/>
    </location>
    <ligand>
        <name>thiamine diphosphate</name>
        <dbReference type="ChEBI" id="CHEBI:58937"/>
    </ligand>
</feature>
<evidence type="ECO:0000256" key="6">
    <source>
        <dbReference type="ARBA" id="ARBA00022679"/>
    </source>
</evidence>
<dbReference type="GO" id="GO:0004802">
    <property type="term" value="F:transketolase activity"/>
    <property type="evidence" value="ECO:0007669"/>
    <property type="project" value="UniProtKB-UniRule"/>
</dbReference>
<evidence type="ECO:0000256" key="11">
    <source>
        <dbReference type="ARBA" id="ARBA00049473"/>
    </source>
</evidence>
<dbReference type="FunFam" id="3.40.50.970:FF:000004">
    <property type="entry name" value="Transketolase"/>
    <property type="match status" value="1"/>
</dbReference>
<feature type="binding site" evidence="15">
    <location>
        <position position="194"/>
    </location>
    <ligand>
        <name>thiamine diphosphate</name>
        <dbReference type="ChEBI" id="CHEBI:58937"/>
    </ligand>
</feature>
<feature type="binding site" evidence="14">
    <location>
        <position position="37"/>
    </location>
    <ligand>
        <name>substrate</name>
    </ligand>
</feature>
<name>A0A318E8R7_9GAMM</name>
<keyword evidence="8 18" id="KW-0106">Calcium</keyword>
<accession>A0A318E8R7</accession>
<dbReference type="InterPro" id="IPR009014">
    <property type="entry name" value="Transketo_C/PFOR_II"/>
</dbReference>
<comment type="function">
    <text evidence="18">Catalyzes the transfer of a two-carbon ketol group from a ketose donor to an aldose acceptor, via a covalent intermediate with the cofactor thiamine pyrophosphate.</text>
</comment>
<dbReference type="EMBL" id="QICN01000009">
    <property type="protein sequence ID" value="PXV65636.1"/>
    <property type="molecule type" value="Genomic_DNA"/>
</dbReference>
<dbReference type="GO" id="GO:0046872">
    <property type="term" value="F:metal ion binding"/>
    <property type="evidence" value="ECO:0007669"/>
    <property type="project" value="UniProtKB-KW"/>
</dbReference>
<dbReference type="SMART" id="SM00861">
    <property type="entry name" value="Transket_pyr"/>
    <property type="match status" value="1"/>
</dbReference>
<comment type="cofactor">
    <cofactor evidence="15">
        <name>thiamine diphosphate</name>
        <dbReference type="ChEBI" id="CHEBI:58937"/>
    </cofactor>
    <text evidence="15">Binds 1 thiamine pyrophosphate per subunit. During the reaction, the substrate forms a covalent intermediate with the cofactor.</text>
</comment>
<keyword evidence="21" id="KW-1185">Reference proteome</keyword>
<feature type="domain" description="Transketolase-like pyrimidine-binding" evidence="19">
    <location>
        <begin position="360"/>
        <end position="531"/>
    </location>
</feature>
<comment type="cofactor">
    <cofactor evidence="16">
        <name>Mg(2+)</name>
        <dbReference type="ChEBI" id="CHEBI:18420"/>
    </cofactor>
    <text evidence="16">Binds 1 Mg(2+) ion per subunit. Can also utilize other divalent metal cations, such as Ca(2+), Mn(2+) and Co(2+).</text>
</comment>
<comment type="cofactor">
    <cofactor evidence="18">
        <name>Mg(2+)</name>
        <dbReference type="ChEBI" id="CHEBI:18420"/>
    </cofactor>
    <cofactor evidence="18">
        <name>Ca(2+)</name>
        <dbReference type="ChEBI" id="CHEBI:29108"/>
    </cofactor>
    <cofactor evidence="18">
        <name>Mn(2+)</name>
        <dbReference type="ChEBI" id="CHEBI:29035"/>
    </cofactor>
    <cofactor evidence="18">
        <name>Co(2+)</name>
        <dbReference type="ChEBI" id="CHEBI:48828"/>
    </cofactor>
    <text evidence="18">Binds 1 Mg(2+) ion per subunit. Can also utilize other divalent metal cations, such as Ca(2+), Mn(2+) and Co(2+).</text>
</comment>
<keyword evidence="6 18" id="KW-0808">Transferase</keyword>
<evidence type="ECO:0000256" key="4">
    <source>
        <dbReference type="ARBA" id="ARBA00011738"/>
    </source>
</evidence>
<dbReference type="CDD" id="cd02012">
    <property type="entry name" value="TPP_TK"/>
    <property type="match status" value="1"/>
</dbReference>
<comment type="cofactor">
    <cofactor evidence="1">
        <name>Ca(2+)</name>
        <dbReference type="ChEBI" id="CHEBI:29108"/>
    </cofactor>
</comment>
<dbReference type="GO" id="GO:0006098">
    <property type="term" value="P:pentose-phosphate shunt"/>
    <property type="evidence" value="ECO:0007669"/>
    <property type="project" value="TreeGrafter"/>
</dbReference>
<evidence type="ECO:0000256" key="14">
    <source>
        <dbReference type="PIRSR" id="PIRSR605478-2"/>
    </source>
</evidence>
<feature type="binding site" evidence="14">
    <location>
        <position position="268"/>
    </location>
    <ligand>
        <name>substrate</name>
    </ligand>
</feature>
<dbReference type="InterPro" id="IPR033247">
    <property type="entry name" value="Transketolase_fam"/>
</dbReference>
<evidence type="ECO:0000256" key="17">
    <source>
        <dbReference type="PIRSR" id="PIRSR605478-5"/>
    </source>
</evidence>
<dbReference type="SUPFAM" id="SSF52922">
    <property type="entry name" value="TK C-terminal domain-like"/>
    <property type="match status" value="1"/>
</dbReference>
<reference evidence="20 21" key="1">
    <citation type="submission" date="2018-04" db="EMBL/GenBank/DDBJ databases">
        <title>Genomic Encyclopedia of Type Strains, Phase IV (KMG-IV): sequencing the most valuable type-strain genomes for metagenomic binning, comparative biology and taxonomic classification.</title>
        <authorList>
            <person name="Goeker M."/>
        </authorList>
    </citation>
    <scope>NUCLEOTIDE SEQUENCE [LARGE SCALE GENOMIC DNA]</scope>
    <source>
        <strain evidence="20 21">DSM 104150</strain>
    </source>
</reference>
<dbReference type="Gene3D" id="3.40.50.970">
    <property type="match status" value="2"/>
</dbReference>
<evidence type="ECO:0000256" key="8">
    <source>
        <dbReference type="ARBA" id="ARBA00022837"/>
    </source>
</evidence>
<evidence type="ECO:0000256" key="15">
    <source>
        <dbReference type="PIRSR" id="PIRSR605478-3"/>
    </source>
</evidence>
<dbReference type="InterPro" id="IPR005478">
    <property type="entry name" value="Transketolase_bac-like"/>
</dbReference>
<comment type="caution">
    <text evidence="20">The sequence shown here is derived from an EMBL/GenBank/DDBJ whole genome shotgun (WGS) entry which is preliminary data.</text>
</comment>
<protein>
    <recommendedName>
        <fullName evidence="5 12">Transketolase</fullName>
        <ecNumber evidence="5 12">2.2.1.1</ecNumber>
    </recommendedName>
</protein>
<feature type="binding site" evidence="14">
    <location>
        <position position="475"/>
    </location>
    <ligand>
        <name>substrate</name>
    </ligand>
</feature>
<dbReference type="EC" id="2.2.1.1" evidence="5 12"/>
<feature type="binding site" evidence="14">
    <location>
        <position position="467"/>
    </location>
    <ligand>
        <name>substrate</name>
    </ligand>
</feature>
<sequence length="678" mass="72044">MSGAAPNGTAQAVTHAQMAAALRVLAMDAVEQAQSGHPGMPMGMADVATVLFTRFLKYDAAAPDWPDRDRFVLSAGHGSMLLYALLHLSGNPAMTVDELRRFRQLGSLTPGHPEYGHTPGVETTTGPLGQGLATAVGMAIAERMLSARHGPGLVDHRTWVVAGDGCLMEGISHEAISLAGHLRLNKLCVLFDDNGITIDGSTALSCSDDMLRRFEASGWAACRIDGHDPEQIAAALSAAQTGGKPTLIACRTTIGYGAPTKAGTAGVHGAPLGADEIRAARRAFDWPHPPFEIPGAIAAAWQRAGARGAALRERWQQRLEQAPAEQRRAFAEALAGGIAPGVGDAVRTFKRAAREAGKPEATRVSSQKVLDLLGRAQPNLVGGSADLTHSNNTIAAGMRAVAPGDFSGRYLHYGIREHAMAAAMNGIALHGGFIPYGGTFLVFSDYCRPSMRLSALMNQRVIYVMTHDSIGLGEDGPTHQPVEHLASLRVIPNLQVMRPADAVETAECWQLALQSAQTPSVLCLSRQNLPILRTAHDDDNRCARGAYVLREAQGRRDATLLATGSEVALALDAALQLATQGIDAAVVSMPCWERFEQQPADYRKAVLGTAPRFGVEAALRQGWDRWLGDDGGFIGMTGFGASAPAKDLYPHFGLTVERITEIVRTAVQASSPARREEA</sequence>
<evidence type="ECO:0000256" key="18">
    <source>
        <dbReference type="RuleBase" id="RU004996"/>
    </source>
</evidence>
<organism evidence="20 21">
    <name type="scientific">Sinimarinibacterium flocculans</name>
    <dbReference type="NCBI Taxonomy" id="985250"/>
    <lineage>
        <taxon>Bacteria</taxon>
        <taxon>Pseudomonadati</taxon>
        <taxon>Pseudomonadota</taxon>
        <taxon>Gammaproteobacteria</taxon>
        <taxon>Nevskiales</taxon>
        <taxon>Nevskiaceae</taxon>
        <taxon>Sinimarinibacterium</taxon>
    </lineage>
</organism>
<keyword evidence="9 16" id="KW-0460">Magnesium</keyword>
<feature type="binding site" evidence="14">
    <location>
        <position position="526"/>
    </location>
    <ligand>
        <name>substrate</name>
    </ligand>
</feature>
<dbReference type="InterPro" id="IPR020826">
    <property type="entry name" value="Transketolase_BS"/>
</dbReference>
<dbReference type="NCBIfam" id="TIGR00232">
    <property type="entry name" value="tktlase_bact"/>
    <property type="match status" value="1"/>
</dbReference>
<keyword evidence="7 16" id="KW-0479">Metal-binding</keyword>
<evidence type="ECO:0000256" key="7">
    <source>
        <dbReference type="ARBA" id="ARBA00022723"/>
    </source>
</evidence>
<comment type="catalytic activity">
    <reaction evidence="11 18">
        <text>D-sedoheptulose 7-phosphate + D-glyceraldehyde 3-phosphate = aldehydo-D-ribose 5-phosphate + D-xylulose 5-phosphate</text>
        <dbReference type="Rhea" id="RHEA:10508"/>
        <dbReference type="ChEBI" id="CHEBI:57483"/>
        <dbReference type="ChEBI" id="CHEBI:57737"/>
        <dbReference type="ChEBI" id="CHEBI:58273"/>
        <dbReference type="ChEBI" id="CHEBI:59776"/>
        <dbReference type="EC" id="2.2.1.1"/>
    </reaction>
</comment>
<evidence type="ECO:0000256" key="2">
    <source>
        <dbReference type="ARBA" id="ARBA00001941"/>
    </source>
</evidence>
<dbReference type="GO" id="GO:0005829">
    <property type="term" value="C:cytosol"/>
    <property type="evidence" value="ECO:0007669"/>
    <property type="project" value="TreeGrafter"/>
</dbReference>
<dbReference type="PROSITE" id="PS00801">
    <property type="entry name" value="TRANSKETOLASE_1"/>
    <property type="match status" value="1"/>
</dbReference>
<comment type="subunit">
    <text evidence="4 18">Homodimer.</text>
</comment>
<feature type="site" description="Important for catalytic activity" evidence="17">
    <location>
        <position position="268"/>
    </location>
</feature>
<evidence type="ECO:0000256" key="16">
    <source>
        <dbReference type="PIRSR" id="PIRSR605478-4"/>
    </source>
</evidence>
<feature type="binding site" evidence="15">
    <location>
        <position position="268"/>
    </location>
    <ligand>
        <name>thiamine diphosphate</name>
        <dbReference type="ChEBI" id="CHEBI:58937"/>
    </ligand>
</feature>
<evidence type="ECO:0000259" key="19">
    <source>
        <dbReference type="SMART" id="SM00861"/>
    </source>
</evidence>
<evidence type="ECO:0000256" key="9">
    <source>
        <dbReference type="ARBA" id="ARBA00022842"/>
    </source>
</evidence>
<evidence type="ECO:0000256" key="5">
    <source>
        <dbReference type="ARBA" id="ARBA00013152"/>
    </source>
</evidence>
<dbReference type="FunFam" id="3.40.50.970:FF:000003">
    <property type="entry name" value="Transketolase"/>
    <property type="match status" value="1"/>
</dbReference>
<dbReference type="SUPFAM" id="SSF52518">
    <property type="entry name" value="Thiamin diphosphate-binding fold (THDP-binding)"/>
    <property type="match status" value="2"/>
</dbReference>
<feature type="binding site" evidence="15">
    <location>
        <begin position="126"/>
        <end position="128"/>
    </location>
    <ligand>
        <name>thiamine diphosphate</name>
        <dbReference type="ChEBI" id="CHEBI:58937"/>
    </ligand>
</feature>
<feature type="binding site" evidence="14">
    <location>
        <position position="390"/>
    </location>
    <ligand>
        <name>substrate</name>
    </ligand>
</feature>
<evidence type="ECO:0000256" key="12">
    <source>
        <dbReference type="NCBIfam" id="TIGR00232"/>
    </source>
</evidence>
<feature type="binding site" evidence="15">
    <location>
        <position position="77"/>
    </location>
    <ligand>
        <name>thiamine diphosphate</name>
        <dbReference type="ChEBI" id="CHEBI:58937"/>
    </ligand>
</feature>
<feature type="binding site" evidence="14">
    <location>
        <position position="363"/>
    </location>
    <ligand>
        <name>substrate</name>
    </ligand>
</feature>
<gene>
    <name evidence="20" type="ORF">C8D93_10915</name>
</gene>
<evidence type="ECO:0000313" key="20">
    <source>
        <dbReference type="EMBL" id="PXV65636.1"/>
    </source>
</evidence>
<proteinExistence type="inferred from homology"/>
<feature type="binding site" evidence="16">
    <location>
        <position position="164"/>
    </location>
    <ligand>
        <name>Mg(2+)</name>
        <dbReference type="ChEBI" id="CHEBI:18420"/>
    </ligand>
</feature>
<comment type="similarity">
    <text evidence="3 18">Belongs to the transketolase family.</text>
</comment>
<feature type="binding site" evidence="16">
    <location>
        <position position="194"/>
    </location>
    <ligand>
        <name>Mg(2+)</name>
        <dbReference type="ChEBI" id="CHEBI:18420"/>
    </ligand>
</feature>
<evidence type="ECO:0000256" key="13">
    <source>
        <dbReference type="PIRSR" id="PIRSR605478-1"/>
    </source>
</evidence>
<evidence type="ECO:0000313" key="21">
    <source>
        <dbReference type="Proteomes" id="UP000248330"/>
    </source>
</evidence>
<feature type="binding site" evidence="15">
    <location>
        <position position="165"/>
    </location>
    <ligand>
        <name>thiamine diphosphate</name>
        <dbReference type="ChEBI" id="CHEBI:58937"/>
    </ligand>
</feature>
<dbReference type="InterPro" id="IPR005475">
    <property type="entry name" value="Transketolase-like_Pyr-bd"/>
</dbReference>
<keyword evidence="10 15" id="KW-0786">Thiamine pyrophosphate</keyword>